<dbReference type="NCBIfam" id="NF000812">
    <property type="entry name" value="PRK00061.1-4"/>
    <property type="match status" value="1"/>
</dbReference>
<dbReference type="FunFam" id="3.40.50.960:FF:000001">
    <property type="entry name" value="6,7-dimethyl-8-ribityllumazine synthase"/>
    <property type="match status" value="1"/>
</dbReference>
<evidence type="ECO:0000313" key="13">
    <source>
        <dbReference type="Proteomes" id="UP001253851"/>
    </source>
</evidence>
<name>A0AAW8UGS2_ENTCA</name>
<feature type="binding site" evidence="8">
    <location>
        <position position="22"/>
    </location>
    <ligand>
        <name>5-amino-6-(D-ribitylamino)uracil</name>
        <dbReference type="ChEBI" id="CHEBI:15934"/>
    </ligand>
</feature>
<organism evidence="9 14">
    <name type="scientific">Enterococcus casseliflavus</name>
    <name type="common">Enterococcus flavescens</name>
    <dbReference type="NCBI Taxonomy" id="37734"/>
    <lineage>
        <taxon>Bacteria</taxon>
        <taxon>Bacillati</taxon>
        <taxon>Bacillota</taxon>
        <taxon>Bacilli</taxon>
        <taxon>Lactobacillales</taxon>
        <taxon>Enterococcaceae</taxon>
        <taxon>Enterococcus</taxon>
    </lineage>
</organism>
<dbReference type="InterPro" id="IPR034964">
    <property type="entry name" value="LS"/>
</dbReference>
<dbReference type="PANTHER" id="PTHR21058:SF0">
    <property type="entry name" value="6,7-DIMETHYL-8-RIBITYLLUMAZINE SYNTHASE"/>
    <property type="match status" value="1"/>
</dbReference>
<feature type="active site" description="Proton donor" evidence="8">
    <location>
        <position position="88"/>
    </location>
</feature>
<reference evidence="9 13" key="2">
    <citation type="submission" date="2023-03" db="EMBL/GenBank/DDBJ databases">
        <authorList>
            <person name="Shen W."/>
            <person name="Cai J."/>
        </authorList>
    </citation>
    <scope>NUCLEOTIDE SEQUENCE</scope>
    <source>
        <strain evidence="10 13">B516</strain>
        <strain evidence="9">K72-2</strain>
    </source>
</reference>
<evidence type="ECO:0000256" key="2">
    <source>
        <dbReference type="ARBA" id="ARBA00007424"/>
    </source>
</evidence>
<evidence type="ECO:0000256" key="8">
    <source>
        <dbReference type="HAMAP-Rule" id="MF_00178"/>
    </source>
</evidence>
<protein>
    <recommendedName>
        <fullName evidence="7 8">6,7-dimethyl-8-ribityllumazine synthase</fullName>
        <shortName evidence="8">DMRL synthase</shortName>
        <shortName evidence="8">LS</shortName>
        <shortName evidence="8">Lumazine synthase</shortName>
        <ecNumber evidence="3 8">2.5.1.78</ecNumber>
    </recommendedName>
</protein>
<comment type="catalytic activity">
    <reaction evidence="6 8">
        <text>(2S)-2-hydroxy-3-oxobutyl phosphate + 5-amino-6-(D-ribitylamino)uracil = 6,7-dimethyl-8-(1-D-ribityl)lumazine + phosphate + 2 H2O + H(+)</text>
        <dbReference type="Rhea" id="RHEA:26152"/>
        <dbReference type="ChEBI" id="CHEBI:15377"/>
        <dbReference type="ChEBI" id="CHEBI:15378"/>
        <dbReference type="ChEBI" id="CHEBI:15934"/>
        <dbReference type="ChEBI" id="CHEBI:43474"/>
        <dbReference type="ChEBI" id="CHEBI:58201"/>
        <dbReference type="ChEBI" id="CHEBI:58830"/>
        <dbReference type="EC" id="2.5.1.78"/>
    </reaction>
</comment>
<evidence type="ECO:0000313" key="14">
    <source>
        <dbReference type="Proteomes" id="UP001268896"/>
    </source>
</evidence>
<evidence type="ECO:0000256" key="1">
    <source>
        <dbReference type="ARBA" id="ARBA00004917"/>
    </source>
</evidence>
<dbReference type="EMBL" id="JARQDZ010000007">
    <property type="protein sequence ID" value="MDT2983575.1"/>
    <property type="molecule type" value="Genomic_DNA"/>
</dbReference>
<feature type="binding site" evidence="8">
    <location>
        <position position="127"/>
    </location>
    <ligand>
        <name>(2S)-2-hydroxy-3-oxobutyl phosphate</name>
        <dbReference type="ChEBI" id="CHEBI:58830"/>
    </ligand>
</feature>
<dbReference type="Proteomes" id="UP001253851">
    <property type="component" value="Unassembled WGS sequence"/>
</dbReference>
<dbReference type="GO" id="GO:0005829">
    <property type="term" value="C:cytosol"/>
    <property type="evidence" value="ECO:0007669"/>
    <property type="project" value="TreeGrafter"/>
</dbReference>
<dbReference type="Pfam" id="PF00885">
    <property type="entry name" value="DMRL_synthase"/>
    <property type="match status" value="1"/>
</dbReference>
<dbReference type="EMBL" id="JARQDV010000001">
    <property type="protein sequence ID" value="MDT2963647.1"/>
    <property type="molecule type" value="Genomic_DNA"/>
</dbReference>
<dbReference type="PANTHER" id="PTHR21058">
    <property type="entry name" value="6,7-DIMETHYL-8-RIBITYLLUMAZINE SYNTHASE DMRL SYNTHASE LUMAZINE SYNTHASE"/>
    <property type="match status" value="1"/>
</dbReference>
<dbReference type="InterPro" id="IPR036467">
    <property type="entry name" value="LS/RS_sf"/>
</dbReference>
<dbReference type="Gene3D" id="3.40.50.960">
    <property type="entry name" value="Lumazine/riboflavin synthase"/>
    <property type="match status" value="1"/>
</dbReference>
<evidence type="ECO:0000256" key="7">
    <source>
        <dbReference type="ARBA" id="ARBA00072606"/>
    </source>
</evidence>
<evidence type="ECO:0000256" key="6">
    <source>
        <dbReference type="ARBA" id="ARBA00048785"/>
    </source>
</evidence>
<evidence type="ECO:0000256" key="3">
    <source>
        <dbReference type="ARBA" id="ARBA00012664"/>
    </source>
</evidence>
<keyword evidence="4 8" id="KW-0686">Riboflavin biosynthesis</keyword>
<dbReference type="GO" id="GO:0009349">
    <property type="term" value="C:riboflavin synthase complex"/>
    <property type="evidence" value="ECO:0007669"/>
    <property type="project" value="UniProtKB-UniRule"/>
</dbReference>
<evidence type="ECO:0000313" key="9">
    <source>
        <dbReference type="EMBL" id="MDT2963647.1"/>
    </source>
</evidence>
<evidence type="ECO:0000256" key="4">
    <source>
        <dbReference type="ARBA" id="ARBA00022619"/>
    </source>
</evidence>
<dbReference type="NCBIfam" id="TIGR00114">
    <property type="entry name" value="lumazine-synth"/>
    <property type="match status" value="1"/>
</dbReference>
<dbReference type="InterPro" id="IPR002180">
    <property type="entry name" value="LS/RS"/>
</dbReference>
<dbReference type="CDD" id="cd09209">
    <property type="entry name" value="Lumazine_synthase-I"/>
    <property type="match status" value="1"/>
</dbReference>
<dbReference type="RefSeq" id="WP_005230622.1">
    <property type="nucleotide sequence ID" value="NZ_BAAAXK010000007.1"/>
</dbReference>
<dbReference type="Proteomes" id="UP001268896">
    <property type="component" value="Unassembled WGS sequence"/>
</dbReference>
<evidence type="ECO:0000313" key="10">
    <source>
        <dbReference type="EMBL" id="MDT2983575.1"/>
    </source>
</evidence>
<dbReference type="HAMAP" id="MF_00178">
    <property type="entry name" value="Lumazine_synth"/>
    <property type="match status" value="1"/>
</dbReference>
<comment type="pathway">
    <text evidence="1 8">Cofactor biosynthesis; riboflavin biosynthesis; riboflavin from 2-hydroxy-3-oxobutyl phosphate and 5-amino-6-(D-ribitylamino)uracil: step 1/2.</text>
</comment>
<dbReference type="EC" id="2.5.1.78" evidence="3 8"/>
<sequence>MTVFEGTFQGEAVKVGIVVSRFNEFITSKLVEGAKDNLLRHGVKAENIDVYWVPGAYEIPYITKKIVDHKQYDGIVTLGALIRGATTHYELISNEVAKGVAQIGLNADIPIMFGVLTTETIEQAIERAGTKAGNKGSEAAQGLLEMISLNQQILGNA</sequence>
<dbReference type="EMBL" id="CP046123">
    <property type="protein sequence ID" value="QGN31038.1"/>
    <property type="molecule type" value="Genomic_DNA"/>
</dbReference>
<dbReference type="SUPFAM" id="SSF52121">
    <property type="entry name" value="Lumazine synthase"/>
    <property type="match status" value="1"/>
</dbReference>
<keyword evidence="5 8" id="KW-0808">Transferase</keyword>
<evidence type="ECO:0000256" key="5">
    <source>
        <dbReference type="ARBA" id="ARBA00022679"/>
    </source>
</evidence>
<feature type="binding site" evidence="8">
    <location>
        <position position="113"/>
    </location>
    <ligand>
        <name>5-amino-6-(D-ribitylamino)uracil</name>
        <dbReference type="ChEBI" id="CHEBI:15934"/>
    </ligand>
</feature>
<feature type="binding site" evidence="8">
    <location>
        <begin position="56"/>
        <end position="58"/>
    </location>
    <ligand>
        <name>5-amino-6-(D-ribitylamino)uracil</name>
        <dbReference type="ChEBI" id="CHEBI:15934"/>
    </ligand>
</feature>
<dbReference type="GO" id="GO:0000906">
    <property type="term" value="F:6,7-dimethyl-8-ribityllumazine synthase activity"/>
    <property type="evidence" value="ECO:0007669"/>
    <property type="project" value="UniProtKB-UniRule"/>
</dbReference>
<evidence type="ECO:0000313" key="12">
    <source>
        <dbReference type="Proteomes" id="UP000422837"/>
    </source>
</evidence>
<dbReference type="AlphaFoldDB" id="A0AAW8UGS2"/>
<proteinExistence type="inferred from homology"/>
<comment type="similarity">
    <text evidence="2 8">Belongs to the DMRL synthase family.</text>
</comment>
<dbReference type="GO" id="GO:0009231">
    <property type="term" value="P:riboflavin biosynthetic process"/>
    <property type="evidence" value="ECO:0007669"/>
    <property type="project" value="UniProtKB-UniRule"/>
</dbReference>
<feature type="binding site" evidence="8">
    <location>
        <begin position="85"/>
        <end position="86"/>
    </location>
    <ligand>
        <name>(2S)-2-hydroxy-3-oxobutyl phosphate</name>
        <dbReference type="ChEBI" id="CHEBI:58830"/>
    </ligand>
</feature>
<comment type="function">
    <text evidence="8">Catalyzes the formation of 6,7-dimethyl-8-ribityllumazine by condensation of 5-amino-6-(D-ribitylamino)uracil with 3,4-dihydroxy-2-butanone 4-phosphate. This is the penultimate step in the biosynthesis of riboflavin.</text>
</comment>
<accession>A0AAW8UGS2</accession>
<evidence type="ECO:0000313" key="11">
    <source>
        <dbReference type="EMBL" id="QGN31038.1"/>
    </source>
</evidence>
<feature type="binding site" evidence="8">
    <location>
        <begin position="80"/>
        <end position="82"/>
    </location>
    <ligand>
        <name>5-amino-6-(D-ribitylamino)uracil</name>
        <dbReference type="ChEBI" id="CHEBI:15934"/>
    </ligand>
</feature>
<dbReference type="Proteomes" id="UP000422837">
    <property type="component" value="Chromosome"/>
</dbReference>
<gene>
    <name evidence="9" type="primary">ribE</name>
    <name evidence="8" type="synonym">ribH</name>
    <name evidence="11" type="ORF">GFU50_16640</name>
    <name evidence="9" type="ORF">P7I32_03445</name>
    <name evidence="10" type="ORF">P7I34_12930</name>
</gene>
<reference evidence="11 12" key="1">
    <citation type="submission" date="2019-11" db="EMBL/GenBank/DDBJ databases">
        <title>Detection and genome characteristic of a blood enterococcus casselifavus isolate from Zhengzhou,china.</title>
        <authorList>
            <person name="Wen P."/>
        </authorList>
    </citation>
    <scope>NUCLEOTIDE SEQUENCE [LARGE SCALE GENOMIC DNA]</scope>
    <source>
        <strain evidence="11 12">EC291</strain>
    </source>
</reference>